<reference evidence="2 3" key="1">
    <citation type="journal article" date="2003" name="Proc. Natl. Acad. Sci. U.S.A.">
        <title>Complete genome sequence of the marine planctomycete Pirellula sp. strain 1.</title>
        <authorList>
            <person name="Gloeckner F.O."/>
            <person name="Kube M."/>
            <person name="Bauer M."/>
            <person name="Teeling H."/>
            <person name="Lombardot T."/>
            <person name="Ludwig W."/>
            <person name="Gade D."/>
            <person name="Beck A."/>
            <person name="Borzym K."/>
            <person name="Heitmann K."/>
            <person name="Rabus R."/>
            <person name="Schlesner H."/>
            <person name="Amann R."/>
            <person name="Reinhardt R."/>
        </authorList>
    </citation>
    <scope>NUCLEOTIDE SEQUENCE [LARGE SCALE GENOMIC DNA]</scope>
    <source>
        <strain evidence="3">DSM 10527 / NCIMB 13988 / SH1</strain>
    </source>
</reference>
<proteinExistence type="predicted"/>
<evidence type="ECO:0000313" key="3">
    <source>
        <dbReference type="Proteomes" id="UP000001025"/>
    </source>
</evidence>
<dbReference type="AlphaFoldDB" id="Q7UL19"/>
<organism evidence="2 3">
    <name type="scientific">Rhodopirellula baltica (strain DSM 10527 / NCIMB 13988 / SH1)</name>
    <dbReference type="NCBI Taxonomy" id="243090"/>
    <lineage>
        <taxon>Bacteria</taxon>
        <taxon>Pseudomonadati</taxon>
        <taxon>Planctomycetota</taxon>
        <taxon>Planctomycetia</taxon>
        <taxon>Pirellulales</taxon>
        <taxon>Pirellulaceae</taxon>
        <taxon>Rhodopirellula</taxon>
    </lineage>
</organism>
<feature type="region of interest" description="Disordered" evidence="1">
    <location>
        <begin position="1"/>
        <end position="22"/>
    </location>
</feature>
<keyword evidence="3" id="KW-1185">Reference proteome</keyword>
<dbReference type="KEGG" id="rba:RB9793"/>
<gene>
    <name evidence="2" type="ordered locus">RB9793</name>
</gene>
<name>Q7UL19_RHOBA</name>
<dbReference type="InParanoid" id="Q7UL19"/>
<dbReference type="EnsemblBacteria" id="CAD76460">
    <property type="protein sequence ID" value="CAD76460"/>
    <property type="gene ID" value="RB9793"/>
</dbReference>
<feature type="compositionally biased region" description="Basic residues" evidence="1">
    <location>
        <begin position="7"/>
        <end position="16"/>
    </location>
</feature>
<accession>Q7UL19</accession>
<dbReference type="HOGENOM" id="CLU_2882946_0_0_0"/>
<dbReference type="EMBL" id="BX294150">
    <property type="protein sequence ID" value="CAD76460.1"/>
    <property type="molecule type" value="Genomic_DNA"/>
</dbReference>
<dbReference type="Proteomes" id="UP000001025">
    <property type="component" value="Chromosome"/>
</dbReference>
<protein>
    <submittedName>
        <fullName evidence="2">Uncharacterized protein</fullName>
    </submittedName>
</protein>
<evidence type="ECO:0000256" key="1">
    <source>
        <dbReference type="SAM" id="MobiDB-lite"/>
    </source>
</evidence>
<sequence length="63" mass="6975">MIEPFRRSPRFRRHRTGPNGHRLTGVATRITVAGIARFQISTLPPGSDQVRSSSQPAVLCAFD</sequence>
<evidence type="ECO:0000313" key="2">
    <source>
        <dbReference type="EMBL" id="CAD76460.1"/>
    </source>
</evidence>